<protein>
    <submittedName>
        <fullName evidence="2">Uncharacterized protein</fullName>
    </submittedName>
</protein>
<proteinExistence type="predicted"/>
<dbReference type="EMBL" id="FN649748">
    <property type="protein sequence ID" value="CBJ26860.1"/>
    <property type="molecule type" value="Genomic_DNA"/>
</dbReference>
<keyword evidence="3" id="KW-1185">Reference proteome</keyword>
<gene>
    <name evidence="2" type="ORF">Esi_0048_0078</name>
</gene>
<dbReference type="EMBL" id="FN648685">
    <property type="protein sequence ID" value="CBJ26860.1"/>
    <property type="molecule type" value="Genomic_DNA"/>
</dbReference>
<reference evidence="2 3" key="1">
    <citation type="journal article" date="2010" name="Nature">
        <title>The Ectocarpus genome and the independent evolution of multicellularity in brown algae.</title>
        <authorList>
            <person name="Cock J.M."/>
            <person name="Sterck L."/>
            <person name="Rouze P."/>
            <person name="Scornet D."/>
            <person name="Allen A.E."/>
            <person name="Amoutzias G."/>
            <person name="Anthouard V."/>
            <person name="Artiguenave F."/>
            <person name="Aury J.M."/>
            <person name="Badger J.H."/>
            <person name="Beszteri B."/>
            <person name="Billiau K."/>
            <person name="Bonnet E."/>
            <person name="Bothwell J.H."/>
            <person name="Bowler C."/>
            <person name="Boyen C."/>
            <person name="Brownlee C."/>
            <person name="Carrano C.J."/>
            <person name="Charrier B."/>
            <person name="Cho G.Y."/>
            <person name="Coelho S.M."/>
            <person name="Collen J."/>
            <person name="Corre E."/>
            <person name="Da Silva C."/>
            <person name="Delage L."/>
            <person name="Delaroque N."/>
            <person name="Dittami S.M."/>
            <person name="Doulbeau S."/>
            <person name="Elias M."/>
            <person name="Farnham G."/>
            <person name="Gachon C.M."/>
            <person name="Gschloessl B."/>
            <person name="Heesch S."/>
            <person name="Jabbari K."/>
            <person name="Jubin C."/>
            <person name="Kawai H."/>
            <person name="Kimura K."/>
            <person name="Kloareg B."/>
            <person name="Kupper F.C."/>
            <person name="Lang D."/>
            <person name="Le Bail A."/>
            <person name="Leblanc C."/>
            <person name="Lerouge P."/>
            <person name="Lohr M."/>
            <person name="Lopez P.J."/>
            <person name="Martens C."/>
            <person name="Maumus F."/>
            <person name="Michel G."/>
            <person name="Miranda-Saavedra D."/>
            <person name="Morales J."/>
            <person name="Moreau H."/>
            <person name="Motomura T."/>
            <person name="Nagasato C."/>
            <person name="Napoli C.A."/>
            <person name="Nelson D.R."/>
            <person name="Nyvall-Collen P."/>
            <person name="Peters A.F."/>
            <person name="Pommier C."/>
            <person name="Potin P."/>
            <person name="Poulain J."/>
            <person name="Quesneville H."/>
            <person name="Read B."/>
            <person name="Rensing S.A."/>
            <person name="Ritter A."/>
            <person name="Rousvoal S."/>
            <person name="Samanta M."/>
            <person name="Samson G."/>
            <person name="Schroeder D.C."/>
            <person name="Segurens B."/>
            <person name="Strittmatter M."/>
            <person name="Tonon T."/>
            <person name="Tregear J.W."/>
            <person name="Valentin K."/>
            <person name="von Dassow P."/>
            <person name="Yamagishi T."/>
            <person name="Van de Peer Y."/>
            <person name="Wincker P."/>
        </authorList>
    </citation>
    <scope>NUCLEOTIDE SEQUENCE [LARGE SCALE GENOMIC DNA]</scope>
    <source>
        <strain evidence="3">Ec32 / CCAP1310/4</strain>
    </source>
</reference>
<evidence type="ECO:0000256" key="1">
    <source>
        <dbReference type="SAM" id="Phobius"/>
    </source>
</evidence>
<keyword evidence="1" id="KW-0812">Transmembrane</keyword>
<sequence length="100" mass="11393">MEQLKQFLGDLSARTVSVRHQRRLTFASEVEELEYEEALAISLVCFLLSMVAFSSVYSMCKARRAREGMGYREVQRPENSFEMMSLGGRDGVSMVLPQGY</sequence>
<evidence type="ECO:0000313" key="2">
    <source>
        <dbReference type="EMBL" id="CBJ26860.1"/>
    </source>
</evidence>
<keyword evidence="1" id="KW-0472">Membrane</keyword>
<organism evidence="2 3">
    <name type="scientific">Ectocarpus siliculosus</name>
    <name type="common">Brown alga</name>
    <name type="synonym">Conferva siliculosa</name>
    <dbReference type="NCBI Taxonomy" id="2880"/>
    <lineage>
        <taxon>Eukaryota</taxon>
        <taxon>Sar</taxon>
        <taxon>Stramenopiles</taxon>
        <taxon>Ochrophyta</taxon>
        <taxon>PX clade</taxon>
        <taxon>Phaeophyceae</taxon>
        <taxon>Ectocarpales</taxon>
        <taxon>Ectocarpaceae</taxon>
        <taxon>Ectocarpus</taxon>
    </lineage>
</organism>
<dbReference type="AlphaFoldDB" id="D7G2N5"/>
<accession>D7G2N5</accession>
<evidence type="ECO:0000313" key="3">
    <source>
        <dbReference type="Proteomes" id="UP000002630"/>
    </source>
</evidence>
<dbReference type="InParanoid" id="D7G2N5"/>
<keyword evidence="1" id="KW-1133">Transmembrane helix</keyword>
<name>D7G2N5_ECTSI</name>
<dbReference type="OrthoDB" id="10311186at2759"/>
<dbReference type="Proteomes" id="UP000002630">
    <property type="component" value="Linkage Group LG23"/>
</dbReference>
<feature type="transmembrane region" description="Helical" evidence="1">
    <location>
        <begin position="38"/>
        <end position="60"/>
    </location>
</feature>